<evidence type="ECO:0000313" key="3">
    <source>
        <dbReference type="Proteomes" id="UP000596661"/>
    </source>
</evidence>
<reference evidence="2" key="2">
    <citation type="submission" date="2021-03" db="UniProtKB">
        <authorList>
            <consortium name="EnsemblPlants"/>
        </authorList>
    </citation>
    <scope>IDENTIFICATION</scope>
</reference>
<dbReference type="PANTHER" id="PTHR47481:SF22">
    <property type="entry name" value="RETROTRANSPOSON GAG DOMAIN-CONTAINING PROTEIN"/>
    <property type="match status" value="1"/>
</dbReference>
<dbReference type="Gramene" id="evm.model.01.2216">
    <property type="protein sequence ID" value="cds.evm.model.01.2216"/>
    <property type="gene ID" value="evm.TU.01.2216"/>
</dbReference>
<dbReference type="EMBL" id="UZAU01000062">
    <property type="status" value="NOT_ANNOTATED_CDS"/>
    <property type="molecule type" value="Genomic_DNA"/>
</dbReference>
<evidence type="ECO:0000313" key="2">
    <source>
        <dbReference type="EnsemblPlants" id="cds.evm.model.01.2216"/>
    </source>
</evidence>
<keyword evidence="3" id="KW-1185">Reference proteome</keyword>
<dbReference type="AlphaFoldDB" id="A0A803NK87"/>
<organism evidence="2 3">
    <name type="scientific">Cannabis sativa</name>
    <name type="common">Hemp</name>
    <name type="synonym">Marijuana</name>
    <dbReference type="NCBI Taxonomy" id="3483"/>
    <lineage>
        <taxon>Eukaryota</taxon>
        <taxon>Viridiplantae</taxon>
        <taxon>Streptophyta</taxon>
        <taxon>Embryophyta</taxon>
        <taxon>Tracheophyta</taxon>
        <taxon>Spermatophyta</taxon>
        <taxon>Magnoliopsida</taxon>
        <taxon>eudicotyledons</taxon>
        <taxon>Gunneridae</taxon>
        <taxon>Pentapetalae</taxon>
        <taxon>rosids</taxon>
        <taxon>fabids</taxon>
        <taxon>Rosales</taxon>
        <taxon>Cannabaceae</taxon>
        <taxon>Cannabis</taxon>
    </lineage>
</organism>
<protein>
    <submittedName>
        <fullName evidence="2">Uncharacterized protein</fullName>
    </submittedName>
</protein>
<dbReference type="Proteomes" id="UP000596661">
    <property type="component" value="Chromosome 1"/>
</dbReference>
<proteinExistence type="predicted"/>
<dbReference type="EnsemblPlants" id="evm.model.01.2216">
    <property type="protein sequence ID" value="cds.evm.model.01.2216"/>
    <property type="gene ID" value="evm.TU.01.2216"/>
</dbReference>
<accession>A0A803NK87</accession>
<reference evidence="2" key="1">
    <citation type="submission" date="2018-11" db="EMBL/GenBank/DDBJ databases">
        <authorList>
            <person name="Grassa J C."/>
        </authorList>
    </citation>
    <scope>NUCLEOTIDE SEQUENCE [LARGE SCALE GENOMIC DNA]</scope>
</reference>
<sequence length="350" mass="39089">MSVFQQQMIQLASAILGFNMPSMPLIRPILPFWPPGAGSSSQTTPPGDDGDDDNGMDFMRFSMHSANSIGRITLEDHVIVPLPDSLLGPLAQGRDFTCNRITLANFESKNTFAKSIFISEYYRPCRLGFANRNVRFTHIQPAGGIHSQDQLLYSWLLSSMTEGVLTRVVGNDTFAQVWKTLQTVVDRLKFVGHHVSVKEQLLRSLKTTNPLMDLVLLLLVGDMALRIPMLSLLEQIMAMFRTLMVVELLLLLLVNLLHTPPPMVLLDLDIFINYVPSLDTLQLDAIRDTVVDNSWYPDSGATSHYTTNDNNFTHKELYLRQDQIHMGDGAGLQIQNVGLGFQGSIDGRTS</sequence>
<feature type="region of interest" description="Disordered" evidence="1">
    <location>
        <begin position="36"/>
        <end position="56"/>
    </location>
</feature>
<dbReference type="PANTHER" id="PTHR47481">
    <property type="match status" value="1"/>
</dbReference>
<name>A0A803NK87_CANSA</name>
<evidence type="ECO:0000256" key="1">
    <source>
        <dbReference type="SAM" id="MobiDB-lite"/>
    </source>
</evidence>